<gene>
    <name evidence="2" type="ORF">SLEP1_g53466</name>
</gene>
<feature type="region of interest" description="Disordered" evidence="1">
    <location>
        <begin position="30"/>
        <end position="69"/>
    </location>
</feature>
<name>A0AAV5MAB9_9ROSI</name>
<evidence type="ECO:0000313" key="2">
    <source>
        <dbReference type="EMBL" id="GKV46485.1"/>
    </source>
</evidence>
<keyword evidence="3" id="KW-1185">Reference proteome</keyword>
<dbReference type="EMBL" id="BPVZ01000209">
    <property type="protein sequence ID" value="GKV46485.1"/>
    <property type="molecule type" value="Genomic_DNA"/>
</dbReference>
<feature type="compositionally biased region" description="Low complexity" evidence="1">
    <location>
        <begin position="50"/>
        <end position="67"/>
    </location>
</feature>
<protein>
    <submittedName>
        <fullName evidence="2">Uncharacterized protein</fullName>
    </submittedName>
</protein>
<reference evidence="2 3" key="1">
    <citation type="journal article" date="2021" name="Commun. Biol.">
        <title>The genome of Shorea leprosula (Dipterocarpaceae) highlights the ecological relevance of drought in aseasonal tropical rainforests.</title>
        <authorList>
            <person name="Ng K.K.S."/>
            <person name="Kobayashi M.J."/>
            <person name="Fawcett J.A."/>
            <person name="Hatakeyama M."/>
            <person name="Paape T."/>
            <person name="Ng C.H."/>
            <person name="Ang C.C."/>
            <person name="Tnah L.H."/>
            <person name="Lee C.T."/>
            <person name="Nishiyama T."/>
            <person name="Sese J."/>
            <person name="O'Brien M.J."/>
            <person name="Copetti D."/>
            <person name="Mohd Noor M.I."/>
            <person name="Ong R.C."/>
            <person name="Putra M."/>
            <person name="Sireger I.Z."/>
            <person name="Indrioko S."/>
            <person name="Kosugi Y."/>
            <person name="Izuno A."/>
            <person name="Isagi Y."/>
            <person name="Lee S.L."/>
            <person name="Shimizu K.K."/>
        </authorList>
    </citation>
    <scope>NUCLEOTIDE SEQUENCE [LARGE SCALE GENOMIC DNA]</scope>
    <source>
        <strain evidence="2">214</strain>
    </source>
</reference>
<dbReference type="Proteomes" id="UP001054252">
    <property type="component" value="Unassembled WGS sequence"/>
</dbReference>
<accession>A0AAV5MAB9</accession>
<evidence type="ECO:0000313" key="3">
    <source>
        <dbReference type="Proteomes" id="UP001054252"/>
    </source>
</evidence>
<evidence type="ECO:0000256" key="1">
    <source>
        <dbReference type="SAM" id="MobiDB-lite"/>
    </source>
</evidence>
<dbReference type="AlphaFoldDB" id="A0AAV5MAB9"/>
<organism evidence="2 3">
    <name type="scientific">Rubroshorea leprosula</name>
    <dbReference type="NCBI Taxonomy" id="152421"/>
    <lineage>
        <taxon>Eukaryota</taxon>
        <taxon>Viridiplantae</taxon>
        <taxon>Streptophyta</taxon>
        <taxon>Embryophyta</taxon>
        <taxon>Tracheophyta</taxon>
        <taxon>Spermatophyta</taxon>
        <taxon>Magnoliopsida</taxon>
        <taxon>eudicotyledons</taxon>
        <taxon>Gunneridae</taxon>
        <taxon>Pentapetalae</taxon>
        <taxon>rosids</taxon>
        <taxon>malvids</taxon>
        <taxon>Malvales</taxon>
        <taxon>Dipterocarpaceae</taxon>
        <taxon>Rubroshorea</taxon>
    </lineage>
</organism>
<comment type="caution">
    <text evidence="2">The sequence shown here is derived from an EMBL/GenBank/DDBJ whole genome shotgun (WGS) entry which is preliminary data.</text>
</comment>
<sequence length="106" mass="11436">MDSNSKMASLFPSPPDCPVDSALLLLSTTPPSLSPLNAETSKDKKNSEEGLSVASVGSKSSSSYLTSDIRSKEVRPHKLSFVAVETSCHELMKLEVVALSACYFYY</sequence>
<proteinExistence type="predicted"/>